<dbReference type="EMBL" id="JAQQKW010000008">
    <property type="protein sequence ID" value="MDC7695300.1"/>
    <property type="molecule type" value="Genomic_DNA"/>
</dbReference>
<organism evidence="1 2">
    <name type="scientific">Asticcacaulis currens</name>
    <dbReference type="NCBI Taxonomy" id="2984210"/>
    <lineage>
        <taxon>Bacteria</taxon>
        <taxon>Pseudomonadati</taxon>
        <taxon>Pseudomonadota</taxon>
        <taxon>Alphaproteobacteria</taxon>
        <taxon>Caulobacterales</taxon>
        <taxon>Caulobacteraceae</taxon>
        <taxon>Asticcacaulis</taxon>
    </lineage>
</organism>
<comment type="caution">
    <text evidence="1">The sequence shown here is derived from an EMBL/GenBank/DDBJ whole genome shotgun (WGS) entry which is preliminary data.</text>
</comment>
<gene>
    <name evidence="1" type="ORF">PQU94_13525</name>
</gene>
<sequence>MVSKIVKGLMLLGTFAALGACGSYGARYHYNGAYYQESPPNYEEPRCDRLYDTRHCERYYERHPKG</sequence>
<protein>
    <recommendedName>
        <fullName evidence="3">Lipoprotein</fullName>
    </recommendedName>
</protein>
<dbReference type="PROSITE" id="PS51257">
    <property type="entry name" value="PROKAR_LIPOPROTEIN"/>
    <property type="match status" value="1"/>
</dbReference>
<reference evidence="1 2" key="1">
    <citation type="submission" date="2023-01" db="EMBL/GenBank/DDBJ databases">
        <title>Novel species of the genus Asticcacaulis isolated from rivers.</title>
        <authorList>
            <person name="Lu H."/>
        </authorList>
    </citation>
    <scope>NUCLEOTIDE SEQUENCE [LARGE SCALE GENOMIC DNA]</scope>
    <source>
        <strain evidence="1 2">DXS10W</strain>
    </source>
</reference>
<evidence type="ECO:0008006" key="3">
    <source>
        <dbReference type="Google" id="ProtNLM"/>
    </source>
</evidence>
<evidence type="ECO:0000313" key="1">
    <source>
        <dbReference type="EMBL" id="MDC7695300.1"/>
    </source>
</evidence>
<evidence type="ECO:0000313" key="2">
    <source>
        <dbReference type="Proteomes" id="UP001216595"/>
    </source>
</evidence>
<dbReference type="Proteomes" id="UP001216595">
    <property type="component" value="Unassembled WGS sequence"/>
</dbReference>
<name>A0ABT5IGJ8_9CAUL</name>
<accession>A0ABT5IGJ8</accession>
<proteinExistence type="predicted"/>
<keyword evidence="2" id="KW-1185">Reference proteome</keyword>
<dbReference type="RefSeq" id="WP_272741975.1">
    <property type="nucleotide sequence ID" value="NZ_JAQQKW010000008.1"/>
</dbReference>